<dbReference type="GO" id="GO:0016746">
    <property type="term" value="F:acyltransferase activity"/>
    <property type="evidence" value="ECO:0007669"/>
    <property type="project" value="UniProtKB-KW"/>
</dbReference>
<proteinExistence type="predicted"/>
<dbReference type="InterPro" id="IPR050832">
    <property type="entry name" value="Bact_Acetyltransf"/>
</dbReference>
<dbReference type="InterPro" id="IPR016181">
    <property type="entry name" value="Acyl_CoA_acyltransferase"/>
</dbReference>
<dbReference type="EC" id="2.3.-.-" evidence="4"/>
<dbReference type="PANTHER" id="PTHR43877">
    <property type="entry name" value="AMINOALKYLPHOSPHONATE N-ACETYLTRANSFERASE-RELATED-RELATED"/>
    <property type="match status" value="1"/>
</dbReference>
<reference evidence="4 5" key="1">
    <citation type="submission" date="2024-09" db="EMBL/GenBank/DDBJ databases">
        <authorList>
            <person name="Sun Q."/>
            <person name="Mori K."/>
        </authorList>
    </citation>
    <scope>NUCLEOTIDE SEQUENCE [LARGE SCALE GENOMIC DNA]</scope>
    <source>
        <strain evidence="4 5">CCM 7792</strain>
    </source>
</reference>
<dbReference type="CDD" id="cd04301">
    <property type="entry name" value="NAT_SF"/>
    <property type="match status" value="1"/>
</dbReference>
<comment type="caution">
    <text evidence="4">The sequence shown here is derived from an EMBL/GenBank/DDBJ whole genome shotgun (WGS) entry which is preliminary data.</text>
</comment>
<gene>
    <name evidence="4" type="ORF">ACFFJK_09710</name>
</gene>
<keyword evidence="5" id="KW-1185">Reference proteome</keyword>
<dbReference type="Proteomes" id="UP001589773">
    <property type="component" value="Unassembled WGS sequence"/>
</dbReference>
<dbReference type="Gene3D" id="3.40.630.30">
    <property type="match status" value="1"/>
</dbReference>
<evidence type="ECO:0000313" key="4">
    <source>
        <dbReference type="EMBL" id="MFC0252165.1"/>
    </source>
</evidence>
<evidence type="ECO:0000259" key="3">
    <source>
        <dbReference type="PROSITE" id="PS51186"/>
    </source>
</evidence>
<evidence type="ECO:0000256" key="1">
    <source>
        <dbReference type="ARBA" id="ARBA00022679"/>
    </source>
</evidence>
<dbReference type="Pfam" id="PF00583">
    <property type="entry name" value="Acetyltransf_1"/>
    <property type="match status" value="1"/>
</dbReference>
<dbReference type="PROSITE" id="PS51186">
    <property type="entry name" value="GNAT"/>
    <property type="match status" value="1"/>
</dbReference>
<dbReference type="RefSeq" id="WP_379678914.1">
    <property type="nucleotide sequence ID" value="NZ_JBHLWP010000009.1"/>
</dbReference>
<evidence type="ECO:0000313" key="5">
    <source>
        <dbReference type="Proteomes" id="UP001589773"/>
    </source>
</evidence>
<feature type="domain" description="N-acetyltransferase" evidence="3">
    <location>
        <begin position="6"/>
        <end position="170"/>
    </location>
</feature>
<protein>
    <submittedName>
        <fullName evidence="4">GNAT family N-acetyltransferase</fullName>
        <ecNumber evidence="4">2.3.-.-</ecNumber>
    </submittedName>
</protein>
<accession>A0ABV6FF57</accession>
<keyword evidence="2 4" id="KW-0012">Acyltransferase</keyword>
<dbReference type="EMBL" id="JBHLWP010000009">
    <property type="protein sequence ID" value="MFC0252165.1"/>
    <property type="molecule type" value="Genomic_DNA"/>
</dbReference>
<dbReference type="SUPFAM" id="SSF55729">
    <property type="entry name" value="Acyl-CoA N-acyltransferases (Nat)"/>
    <property type="match status" value="1"/>
</dbReference>
<keyword evidence="1 4" id="KW-0808">Transferase</keyword>
<dbReference type="InterPro" id="IPR000182">
    <property type="entry name" value="GNAT_dom"/>
</dbReference>
<name>A0ABV6FF57_9BURK</name>
<evidence type="ECO:0000256" key="2">
    <source>
        <dbReference type="ARBA" id="ARBA00023315"/>
    </source>
</evidence>
<organism evidence="4 5">
    <name type="scientific">Massilia consociata</name>
    <dbReference type="NCBI Taxonomy" id="760117"/>
    <lineage>
        <taxon>Bacteria</taxon>
        <taxon>Pseudomonadati</taxon>
        <taxon>Pseudomonadota</taxon>
        <taxon>Betaproteobacteria</taxon>
        <taxon>Burkholderiales</taxon>
        <taxon>Oxalobacteraceae</taxon>
        <taxon>Telluria group</taxon>
        <taxon>Massilia</taxon>
    </lineage>
</organism>
<sequence>MHQSRHQIRTMRRADLEAILGLQAACYPPAMQEPAKVVRARMQAAGDTCAVAEDEAGLCAYLFAYPSRPGAVTPLGARFEVAPDADTLYLHDLAVAPRAHGRGLARALVGHLLELARTRGMSSSALVSVQDTAGFWQALGYRDAAAACPAARAALATYPGLARYMTRALER</sequence>